<accession>A0ABV4P3Q0</accession>
<dbReference type="EMBL" id="JBGMEK010000064">
    <property type="protein sequence ID" value="MFA0813001.1"/>
    <property type="molecule type" value="Genomic_DNA"/>
</dbReference>
<evidence type="ECO:0000313" key="2">
    <source>
        <dbReference type="Proteomes" id="UP001569428"/>
    </source>
</evidence>
<comment type="caution">
    <text evidence="1">The sequence shown here is derived from an EMBL/GenBank/DDBJ whole genome shotgun (WGS) entry which is preliminary data.</text>
</comment>
<dbReference type="RefSeq" id="WP_371840744.1">
    <property type="nucleotide sequence ID" value="NZ_JBGMEK010000064.1"/>
</dbReference>
<dbReference type="Proteomes" id="UP001569428">
    <property type="component" value="Unassembled WGS sequence"/>
</dbReference>
<sequence>MQLTVWCFLDGNRAHEKQSAALTSGLRSSYVGEVNSYDVCPSITASSILLGRASELSSFPKPDFLIGTGRRSRLPMLAARHRFGGRAVAINLPQLPFRWFDFAIVPEHDRPPPLDNIILSQGALTEPLPDRPVQPGRGLILLGGPSKHFSWDVESIGHQVGQLLLQPFNWQISDSRRTPEGTMASIAASASNVHIVDWRSCSPMWLQEEMSVAEQIWVSEDSISMIFESLQSRARVGIIRVPSRSRANKVRAAVQRLVDQGVVSDQKEEVSVRSEREPLDQYLLCARALLRRSGLPFR</sequence>
<dbReference type="InterPro" id="IPR009367">
    <property type="entry name" value="Elm1-like"/>
</dbReference>
<dbReference type="Pfam" id="PF06258">
    <property type="entry name" value="Mito_fiss_Elm1"/>
    <property type="match status" value="1"/>
</dbReference>
<organism evidence="1 2">
    <name type="scientific">Microbulbifer epialgicus</name>
    <dbReference type="NCBI Taxonomy" id="393907"/>
    <lineage>
        <taxon>Bacteria</taxon>
        <taxon>Pseudomonadati</taxon>
        <taxon>Pseudomonadota</taxon>
        <taxon>Gammaproteobacteria</taxon>
        <taxon>Cellvibrionales</taxon>
        <taxon>Microbulbiferaceae</taxon>
        <taxon>Microbulbifer</taxon>
    </lineage>
</organism>
<protein>
    <submittedName>
        <fullName evidence="1">ELM1/GtrOC1 family putative glycosyltransferase</fullName>
    </submittedName>
</protein>
<evidence type="ECO:0000313" key="1">
    <source>
        <dbReference type="EMBL" id="MFA0813001.1"/>
    </source>
</evidence>
<gene>
    <name evidence="1" type="ORF">ACCI49_19010</name>
</gene>
<proteinExistence type="predicted"/>
<reference evidence="1 2" key="1">
    <citation type="submission" date="2024-08" db="EMBL/GenBank/DDBJ databases">
        <authorList>
            <person name="Ishaq N."/>
        </authorList>
    </citation>
    <scope>NUCLEOTIDE SEQUENCE [LARGE SCALE GENOMIC DNA]</scope>
    <source>
        <strain evidence="1 2">DSM 18651</strain>
    </source>
</reference>
<name>A0ABV4P3Q0_9GAMM</name>
<keyword evidence="2" id="KW-1185">Reference proteome</keyword>